<evidence type="ECO:0000256" key="2">
    <source>
        <dbReference type="ARBA" id="ARBA00010742"/>
    </source>
</evidence>
<dbReference type="Pfam" id="PF09084">
    <property type="entry name" value="NMT1"/>
    <property type="match status" value="1"/>
</dbReference>
<reference evidence="5 6" key="1">
    <citation type="submission" date="2024-02" db="EMBL/GenBank/DDBJ databases">
        <title>Genome analysis and characterization of Microbaculum marinisediminis sp. nov., isolated from marine sediment.</title>
        <authorList>
            <person name="Du Z.-J."/>
            <person name="Ye Y.-Q."/>
            <person name="Zhang Z.-R."/>
            <person name="Yuan S.-M."/>
            <person name="Zhang X.-Y."/>
        </authorList>
    </citation>
    <scope>NUCLEOTIDE SEQUENCE [LARGE SCALE GENOMIC DNA]</scope>
    <source>
        <strain evidence="5 6">SDUM1044001</strain>
    </source>
</reference>
<comment type="subcellular location">
    <subcellularLocation>
        <location evidence="1">Periplasm</location>
    </subcellularLocation>
</comment>
<evidence type="ECO:0000256" key="3">
    <source>
        <dbReference type="ARBA" id="ARBA00022729"/>
    </source>
</evidence>
<dbReference type="PANTHER" id="PTHR30024">
    <property type="entry name" value="ALIPHATIC SULFONATES-BINDING PROTEIN-RELATED"/>
    <property type="match status" value="1"/>
</dbReference>
<keyword evidence="6" id="KW-1185">Reference proteome</keyword>
<dbReference type="SUPFAM" id="SSF53850">
    <property type="entry name" value="Periplasmic binding protein-like II"/>
    <property type="match status" value="1"/>
</dbReference>
<name>A0AAW9REQ1_9HYPH</name>
<dbReference type="PROSITE" id="PS51318">
    <property type="entry name" value="TAT"/>
    <property type="match status" value="1"/>
</dbReference>
<evidence type="ECO:0000259" key="4">
    <source>
        <dbReference type="Pfam" id="PF09084"/>
    </source>
</evidence>
<organism evidence="5 6">
    <name type="scientific">Microbaculum marinum</name>
    <dbReference type="NCBI Taxonomy" id="1764581"/>
    <lineage>
        <taxon>Bacteria</taxon>
        <taxon>Pseudomonadati</taxon>
        <taxon>Pseudomonadota</taxon>
        <taxon>Alphaproteobacteria</taxon>
        <taxon>Hyphomicrobiales</taxon>
        <taxon>Tepidamorphaceae</taxon>
        <taxon>Microbaculum</taxon>
    </lineage>
</organism>
<evidence type="ECO:0000256" key="1">
    <source>
        <dbReference type="ARBA" id="ARBA00004418"/>
    </source>
</evidence>
<dbReference type="Proteomes" id="UP001378188">
    <property type="component" value="Unassembled WGS sequence"/>
</dbReference>
<sequence length="330" mass="34524">MDKSTLTHITRRTTLAGLTALGANAFLPRRASAQGTMPLILGIIGPTVEYYPIFVAQKKGYFEAEDVALDLVTTGSSANSAQMVAADAINIGSSSWLDTVRGVAGGAPLVIVASSLVNATTMMLGAKDITSVEQLKGKRVSVGGAKDITMVWWSALAEQNGLHPTEDVEVIFGGGTSARFGALAGGAVQAAAVATPLAFTAIQEGYNNLGVLGPLLPNVPYMTWHANRAWAEANPETVKAFIRAHSKAIDFLYDPANREEAIDILVESTQASADEAALTHDLVVEIQGFKEGSEFAMADVEGVIALLADWGDVDATLAADTIGDTSYLAQ</sequence>
<dbReference type="PANTHER" id="PTHR30024:SF47">
    <property type="entry name" value="TAURINE-BINDING PERIPLASMIC PROTEIN"/>
    <property type="match status" value="1"/>
</dbReference>
<comment type="similarity">
    <text evidence="2">Belongs to the bacterial solute-binding protein SsuA/TauA family.</text>
</comment>
<dbReference type="Gene3D" id="3.40.190.10">
    <property type="entry name" value="Periplasmic binding protein-like II"/>
    <property type="match status" value="2"/>
</dbReference>
<dbReference type="GO" id="GO:0042597">
    <property type="term" value="C:periplasmic space"/>
    <property type="evidence" value="ECO:0007669"/>
    <property type="project" value="UniProtKB-SubCell"/>
</dbReference>
<dbReference type="AlphaFoldDB" id="A0AAW9REQ1"/>
<evidence type="ECO:0000313" key="6">
    <source>
        <dbReference type="Proteomes" id="UP001378188"/>
    </source>
</evidence>
<dbReference type="RefSeq" id="WP_340328483.1">
    <property type="nucleotide sequence ID" value="NZ_JAZHOF010000002.1"/>
</dbReference>
<keyword evidence="3" id="KW-0732">Signal</keyword>
<proteinExistence type="inferred from homology"/>
<accession>A0AAW9REQ1</accession>
<evidence type="ECO:0000313" key="5">
    <source>
        <dbReference type="EMBL" id="MEJ8570737.1"/>
    </source>
</evidence>
<dbReference type="InterPro" id="IPR006311">
    <property type="entry name" value="TAT_signal"/>
</dbReference>
<dbReference type="EMBL" id="JAZHOF010000002">
    <property type="protein sequence ID" value="MEJ8570737.1"/>
    <property type="molecule type" value="Genomic_DNA"/>
</dbReference>
<dbReference type="InterPro" id="IPR015168">
    <property type="entry name" value="SsuA/THI5"/>
</dbReference>
<comment type="caution">
    <text evidence="5">The sequence shown here is derived from an EMBL/GenBank/DDBJ whole genome shotgun (WGS) entry which is preliminary data.</text>
</comment>
<protein>
    <submittedName>
        <fullName evidence="5">ABC transporter substrate-binding protein</fullName>
    </submittedName>
</protein>
<gene>
    <name evidence="5" type="ORF">V3328_04590</name>
</gene>
<feature type="domain" description="SsuA/THI5-like" evidence="4">
    <location>
        <begin position="50"/>
        <end position="254"/>
    </location>
</feature>